<feature type="domain" description="Solute-binding protein family 5" evidence="5">
    <location>
        <begin position="78"/>
        <end position="436"/>
    </location>
</feature>
<keyword evidence="7" id="KW-1185">Reference proteome</keyword>
<dbReference type="CDD" id="cd08518">
    <property type="entry name" value="PBP2_NikA_DppA_OppA_like_19"/>
    <property type="match status" value="1"/>
</dbReference>
<dbReference type="Gene3D" id="3.10.105.10">
    <property type="entry name" value="Dipeptide-binding Protein, Domain 3"/>
    <property type="match status" value="1"/>
</dbReference>
<sequence>MSARSVRGVSAAALATTLALGAAACSTPSDGKSAADAKDAAVVGIAYEPDSLSPLLGYGKDGNSKIFDGLLTHDADMKLKPALAARLPEVTDNGRTYTYPLRKGVEFSDGKPFTADDVVFTYRTILDAKTNNASKAELDAVRSVTKKDDHTVVFHLKYPYAPFAERTVLPIAPKHIAGKQDVNNGPFTTHPVGTGPYVLTRWSKGEKLSFKANPHYWGGAPAVKKFTMAIIKDDDVRATRLRSGDLDGAILPPNLAATFKSAQGTKTYTAKTFDYRNVTLPSANPVTGAKAVRRALDLAVDRDAMVKGILNGAGKPAYGPVPTDSPWFTKGTERAHDLKQAERILDDAGWRKGPDGIREKGKQRASFTLWYLSGDKLRQEHALAFASDAKKAGIEAKVESGTWEVIQPRMQHDAVLAGGGSPADPDFDQYLLLHSSLAGDGFNNMSRYENDTVDKALVDARRTDDHDRRKAGYDTIQRELRKDPAYIFLTHIDHLYVVADKWRVPGEQGLSTQVEPHDHGLASGPWWNVEDWQPTK</sequence>
<dbReference type="InterPro" id="IPR039424">
    <property type="entry name" value="SBP_5"/>
</dbReference>
<organism evidence="6 7">
    <name type="scientific">Streptomyces olivaceiscleroticus</name>
    <dbReference type="NCBI Taxonomy" id="68245"/>
    <lineage>
        <taxon>Bacteria</taxon>
        <taxon>Bacillati</taxon>
        <taxon>Actinomycetota</taxon>
        <taxon>Actinomycetes</taxon>
        <taxon>Kitasatosporales</taxon>
        <taxon>Streptomycetaceae</taxon>
        <taxon>Streptomyces</taxon>
    </lineage>
</organism>
<feature type="chain" id="PRO_5046648661" evidence="4">
    <location>
        <begin position="25"/>
        <end position="536"/>
    </location>
</feature>
<dbReference type="InterPro" id="IPR000914">
    <property type="entry name" value="SBP_5_dom"/>
</dbReference>
<accession>A0ABP3L9W2</accession>
<evidence type="ECO:0000259" key="5">
    <source>
        <dbReference type="Pfam" id="PF00496"/>
    </source>
</evidence>
<dbReference type="PANTHER" id="PTHR30290">
    <property type="entry name" value="PERIPLASMIC BINDING COMPONENT OF ABC TRANSPORTER"/>
    <property type="match status" value="1"/>
</dbReference>
<protein>
    <submittedName>
        <fullName evidence="6">ABC transporter substrate-binding protein</fullName>
    </submittedName>
</protein>
<evidence type="ECO:0000256" key="1">
    <source>
        <dbReference type="ARBA" id="ARBA00005695"/>
    </source>
</evidence>
<dbReference type="PROSITE" id="PS51257">
    <property type="entry name" value="PROKAR_LIPOPROTEIN"/>
    <property type="match status" value="1"/>
</dbReference>
<proteinExistence type="inferred from homology"/>
<evidence type="ECO:0000256" key="2">
    <source>
        <dbReference type="ARBA" id="ARBA00022448"/>
    </source>
</evidence>
<comment type="similarity">
    <text evidence="1">Belongs to the bacterial solute-binding protein 5 family.</text>
</comment>
<keyword evidence="3 4" id="KW-0732">Signal</keyword>
<name>A0ABP3L9W2_9ACTN</name>
<dbReference type="RefSeq" id="WP_346099409.1">
    <property type="nucleotide sequence ID" value="NZ_BAAABY010000054.1"/>
</dbReference>
<dbReference type="Proteomes" id="UP001500909">
    <property type="component" value="Unassembled WGS sequence"/>
</dbReference>
<dbReference type="SUPFAM" id="SSF53850">
    <property type="entry name" value="Periplasmic binding protein-like II"/>
    <property type="match status" value="1"/>
</dbReference>
<gene>
    <name evidence="6" type="ORF">GCM10010361_68910</name>
</gene>
<evidence type="ECO:0000313" key="6">
    <source>
        <dbReference type="EMBL" id="GAA0493850.1"/>
    </source>
</evidence>
<dbReference type="InterPro" id="IPR030678">
    <property type="entry name" value="Peptide/Ni-bd"/>
</dbReference>
<dbReference type="EMBL" id="BAAABY010000054">
    <property type="protein sequence ID" value="GAA0493850.1"/>
    <property type="molecule type" value="Genomic_DNA"/>
</dbReference>
<dbReference type="Gene3D" id="3.40.190.10">
    <property type="entry name" value="Periplasmic binding protein-like II"/>
    <property type="match status" value="1"/>
</dbReference>
<dbReference type="Gene3D" id="3.90.76.10">
    <property type="entry name" value="Dipeptide-binding Protein, Domain 1"/>
    <property type="match status" value="1"/>
</dbReference>
<dbReference type="PIRSF" id="PIRSF002741">
    <property type="entry name" value="MppA"/>
    <property type="match status" value="1"/>
</dbReference>
<reference evidence="7" key="1">
    <citation type="journal article" date="2019" name="Int. J. Syst. Evol. Microbiol.">
        <title>The Global Catalogue of Microorganisms (GCM) 10K type strain sequencing project: providing services to taxonomists for standard genome sequencing and annotation.</title>
        <authorList>
            <consortium name="The Broad Institute Genomics Platform"/>
            <consortium name="The Broad Institute Genome Sequencing Center for Infectious Disease"/>
            <person name="Wu L."/>
            <person name="Ma J."/>
        </authorList>
    </citation>
    <scope>NUCLEOTIDE SEQUENCE [LARGE SCALE GENOMIC DNA]</scope>
    <source>
        <strain evidence="7">JCM 4805</strain>
    </source>
</reference>
<evidence type="ECO:0000256" key="4">
    <source>
        <dbReference type="SAM" id="SignalP"/>
    </source>
</evidence>
<evidence type="ECO:0000256" key="3">
    <source>
        <dbReference type="ARBA" id="ARBA00022729"/>
    </source>
</evidence>
<keyword evidence="2" id="KW-0813">Transport</keyword>
<dbReference type="PANTHER" id="PTHR30290:SF9">
    <property type="entry name" value="OLIGOPEPTIDE-BINDING PROTEIN APPA"/>
    <property type="match status" value="1"/>
</dbReference>
<comment type="caution">
    <text evidence="6">The sequence shown here is derived from an EMBL/GenBank/DDBJ whole genome shotgun (WGS) entry which is preliminary data.</text>
</comment>
<evidence type="ECO:0000313" key="7">
    <source>
        <dbReference type="Proteomes" id="UP001500909"/>
    </source>
</evidence>
<dbReference type="Pfam" id="PF00496">
    <property type="entry name" value="SBP_bac_5"/>
    <property type="match status" value="1"/>
</dbReference>
<feature type="signal peptide" evidence="4">
    <location>
        <begin position="1"/>
        <end position="24"/>
    </location>
</feature>